<dbReference type="Pfam" id="PF14897">
    <property type="entry name" value="EpsG"/>
    <property type="match status" value="1"/>
</dbReference>
<protein>
    <submittedName>
        <fullName evidence="1">Uncharacterized protein</fullName>
    </submittedName>
</protein>
<proteinExistence type="predicted"/>
<dbReference type="RefSeq" id="WP_034199957.1">
    <property type="nucleotide sequence ID" value="NZ_CABVQD010000002.1"/>
</dbReference>
<evidence type="ECO:0000313" key="1">
    <source>
        <dbReference type="EMBL" id="VWB29362.1"/>
    </source>
</evidence>
<dbReference type="AlphaFoldDB" id="A0A6P2IES4"/>
<reference evidence="1 2" key="1">
    <citation type="submission" date="2019-09" db="EMBL/GenBank/DDBJ databases">
        <authorList>
            <person name="Depoorter E."/>
        </authorList>
    </citation>
    <scope>NUCLEOTIDE SEQUENCE [LARGE SCALE GENOMIC DNA]</scope>
    <source>
        <strain evidence="1">LMG 30113</strain>
    </source>
</reference>
<dbReference type="EMBL" id="CABVQD010000002">
    <property type="protein sequence ID" value="VWB29362.1"/>
    <property type="molecule type" value="Genomic_DNA"/>
</dbReference>
<dbReference type="Proteomes" id="UP000494330">
    <property type="component" value="Unassembled WGS sequence"/>
</dbReference>
<sequence length="202" mass="21930">MTAMIYLSGYLCVLVAAAIGLRTRVTAWRWLAAGIAPAAAFAVLRGRTGTDTASYQDIVAGVWSGNLKFVPRTHEPGFVWLVRALEWVGHDPRIATAIPSLLIVIAFGRTVEDASVFATLVFPLFFYDMAMSGLRYGLAFCAAKIASDADRRHRFRDAVAQHARRIWARPVAVPALPVLLAVTRPGDAGRSALTTSSACRDR</sequence>
<evidence type="ECO:0000313" key="2">
    <source>
        <dbReference type="Proteomes" id="UP000494330"/>
    </source>
</evidence>
<keyword evidence="2" id="KW-1185">Reference proteome</keyword>
<organism evidence="1 2">
    <name type="scientific">Burkholderia paludis</name>
    <dbReference type="NCBI Taxonomy" id="1506587"/>
    <lineage>
        <taxon>Bacteria</taxon>
        <taxon>Pseudomonadati</taxon>
        <taxon>Pseudomonadota</taxon>
        <taxon>Betaproteobacteria</taxon>
        <taxon>Burkholderiales</taxon>
        <taxon>Burkholderiaceae</taxon>
        <taxon>Burkholderia</taxon>
        <taxon>Burkholderia cepacia complex</taxon>
    </lineage>
</organism>
<name>A0A6P2IES4_9BURK</name>
<dbReference type="InterPro" id="IPR049458">
    <property type="entry name" value="EpsG-like"/>
</dbReference>
<gene>
    <name evidence="1" type="ORF">BPA30113_01115</name>
</gene>
<accession>A0A6P2IES4</accession>